<dbReference type="PANTHER" id="PTHR47074:SF11">
    <property type="entry name" value="REVERSE TRANSCRIPTASE-LIKE PROTEIN"/>
    <property type="match status" value="1"/>
</dbReference>
<dbReference type="SUPFAM" id="SSF53098">
    <property type="entry name" value="Ribonuclease H-like"/>
    <property type="match status" value="1"/>
</dbReference>
<dbReference type="GO" id="GO:0003676">
    <property type="term" value="F:nucleic acid binding"/>
    <property type="evidence" value="ECO:0007669"/>
    <property type="project" value="InterPro"/>
</dbReference>
<accession>A0A803QPG6</accession>
<organism evidence="2 3">
    <name type="scientific">Cannabis sativa</name>
    <name type="common">Hemp</name>
    <name type="synonym">Marijuana</name>
    <dbReference type="NCBI Taxonomy" id="3483"/>
    <lineage>
        <taxon>Eukaryota</taxon>
        <taxon>Viridiplantae</taxon>
        <taxon>Streptophyta</taxon>
        <taxon>Embryophyta</taxon>
        <taxon>Tracheophyta</taxon>
        <taxon>Spermatophyta</taxon>
        <taxon>Magnoliopsida</taxon>
        <taxon>eudicotyledons</taxon>
        <taxon>Gunneridae</taxon>
        <taxon>Pentapetalae</taxon>
        <taxon>rosids</taxon>
        <taxon>fabids</taxon>
        <taxon>Rosales</taxon>
        <taxon>Cannabaceae</taxon>
        <taxon>Cannabis</taxon>
    </lineage>
</organism>
<protein>
    <recommendedName>
        <fullName evidence="1">RNase H type-1 domain-containing protein</fullName>
    </recommendedName>
</protein>
<dbReference type="InterPro" id="IPR036397">
    <property type="entry name" value="RNaseH_sf"/>
</dbReference>
<evidence type="ECO:0000259" key="1">
    <source>
        <dbReference type="Pfam" id="PF13456"/>
    </source>
</evidence>
<dbReference type="AlphaFoldDB" id="A0A803QPG6"/>
<reference evidence="2" key="1">
    <citation type="submission" date="2021-03" db="UniProtKB">
        <authorList>
            <consortium name="EnsemblPlants"/>
        </authorList>
    </citation>
    <scope>IDENTIFICATION</scope>
</reference>
<sequence>MQANQFNGIFICRFASSISHLLFADDSLFFTTINPHNCRAIKDILNTYNKSTGQSVNFAKSSVLFSRNTSSQDRVFFNNFLGIILPFLGEAYYGEEIFFVKAFLESAKLLEVIVDLATVALDEFLAADFSDMQQRLGLRGREDLGEVLEAGCRDLGPSFVASFSSRWVPPEPSILVLSIDAAVTPVRGFAGFGGVVRDVEGVVWMAWSIGCAGEFQVVMAELLAVRISLLWASNLGFKVGRMETDASTICNWINNPNSNVEFKLVTEEIISLLAAVGDGSCCAISRVANGVAHTLAKNVTSLLGVHV</sequence>
<dbReference type="EnsemblPlants" id="evm.model.10.591">
    <property type="protein sequence ID" value="cds.evm.model.10.591"/>
    <property type="gene ID" value="evm.TU.10.591"/>
</dbReference>
<dbReference type="InterPro" id="IPR002156">
    <property type="entry name" value="RNaseH_domain"/>
</dbReference>
<dbReference type="EMBL" id="UZAU01000806">
    <property type="status" value="NOT_ANNOTATED_CDS"/>
    <property type="molecule type" value="Genomic_DNA"/>
</dbReference>
<dbReference type="PANTHER" id="PTHR47074">
    <property type="entry name" value="BNAC02G40300D PROTEIN"/>
    <property type="match status" value="1"/>
</dbReference>
<dbReference type="Gene3D" id="3.30.420.10">
    <property type="entry name" value="Ribonuclease H-like superfamily/Ribonuclease H"/>
    <property type="match status" value="1"/>
</dbReference>
<feature type="domain" description="RNase H type-1" evidence="1">
    <location>
        <begin position="180"/>
        <end position="298"/>
    </location>
</feature>
<dbReference type="GO" id="GO:0004523">
    <property type="term" value="F:RNA-DNA hybrid ribonuclease activity"/>
    <property type="evidence" value="ECO:0007669"/>
    <property type="project" value="InterPro"/>
</dbReference>
<evidence type="ECO:0000313" key="2">
    <source>
        <dbReference type="EnsemblPlants" id="cds.evm.model.10.591"/>
    </source>
</evidence>
<dbReference type="Proteomes" id="UP000596661">
    <property type="component" value="Unassembled WGS sequence"/>
</dbReference>
<dbReference type="Pfam" id="PF13456">
    <property type="entry name" value="RVT_3"/>
    <property type="match status" value="1"/>
</dbReference>
<keyword evidence="3" id="KW-1185">Reference proteome</keyword>
<dbReference type="CDD" id="cd06222">
    <property type="entry name" value="RNase_H_like"/>
    <property type="match status" value="1"/>
</dbReference>
<dbReference type="InterPro" id="IPR044730">
    <property type="entry name" value="RNase_H-like_dom_plant"/>
</dbReference>
<evidence type="ECO:0000313" key="3">
    <source>
        <dbReference type="Proteomes" id="UP000596661"/>
    </source>
</evidence>
<proteinExistence type="predicted"/>
<dbReference type="InterPro" id="IPR012337">
    <property type="entry name" value="RNaseH-like_sf"/>
</dbReference>
<dbReference type="InterPro" id="IPR052929">
    <property type="entry name" value="RNase_H-like_EbsB-rel"/>
</dbReference>
<dbReference type="Gramene" id="evm.model.10.591">
    <property type="protein sequence ID" value="cds.evm.model.10.591"/>
    <property type="gene ID" value="evm.TU.10.591"/>
</dbReference>
<name>A0A803QPG6_CANSA</name>